<evidence type="ECO:0000256" key="5">
    <source>
        <dbReference type="SAM" id="MobiDB-lite"/>
    </source>
</evidence>
<dbReference type="SUPFAM" id="SSF47459">
    <property type="entry name" value="HLH, helix-loop-helix DNA-binding domain"/>
    <property type="match status" value="1"/>
</dbReference>
<gene>
    <name evidence="6" type="ORF">HU200_005553</name>
</gene>
<dbReference type="AlphaFoldDB" id="A0A835KRD3"/>
<dbReference type="Proteomes" id="UP000636709">
    <property type="component" value="Unassembled WGS sequence"/>
</dbReference>
<dbReference type="PANTHER" id="PTHR46446">
    <property type="entry name" value="TRANSCRIPTION FACTOR PRE"/>
    <property type="match status" value="1"/>
</dbReference>
<proteinExistence type="inferred from homology"/>
<comment type="caution">
    <text evidence="6">The sequence shown here is derived from an EMBL/GenBank/DDBJ whole genome shotgun (WGS) entry which is preliminary data.</text>
</comment>
<keyword evidence="3" id="KW-0805">Transcription regulation</keyword>
<feature type="compositionally biased region" description="Basic and acidic residues" evidence="5">
    <location>
        <begin position="250"/>
        <end position="260"/>
    </location>
</feature>
<evidence type="ECO:0008006" key="8">
    <source>
        <dbReference type="Google" id="ProtNLM"/>
    </source>
</evidence>
<evidence type="ECO:0000313" key="6">
    <source>
        <dbReference type="EMBL" id="KAF8772593.1"/>
    </source>
</evidence>
<dbReference type="GO" id="GO:0046983">
    <property type="term" value="F:protein dimerization activity"/>
    <property type="evidence" value="ECO:0007669"/>
    <property type="project" value="InterPro"/>
</dbReference>
<dbReference type="GO" id="GO:0006355">
    <property type="term" value="P:regulation of DNA-templated transcription"/>
    <property type="evidence" value="ECO:0007669"/>
    <property type="project" value="InterPro"/>
</dbReference>
<comment type="similarity">
    <text evidence="1">Belongs to the bHLH protein family.</text>
</comment>
<dbReference type="InterPro" id="IPR044293">
    <property type="entry name" value="PRE"/>
</dbReference>
<evidence type="ECO:0000256" key="1">
    <source>
        <dbReference type="ARBA" id="ARBA00005510"/>
    </source>
</evidence>
<name>A0A835KRD3_9POAL</name>
<evidence type="ECO:0000256" key="4">
    <source>
        <dbReference type="ARBA" id="ARBA00023163"/>
    </source>
</evidence>
<dbReference type="PANTHER" id="PTHR46446:SF31">
    <property type="entry name" value="TRANSCRIPTION FACTOR ILI4"/>
    <property type="match status" value="1"/>
</dbReference>
<feature type="region of interest" description="Disordered" evidence="5">
    <location>
        <begin position="1"/>
        <end position="86"/>
    </location>
</feature>
<evidence type="ECO:0000313" key="7">
    <source>
        <dbReference type="Proteomes" id="UP000636709"/>
    </source>
</evidence>
<dbReference type="GO" id="GO:0040008">
    <property type="term" value="P:regulation of growth"/>
    <property type="evidence" value="ECO:0007669"/>
    <property type="project" value="InterPro"/>
</dbReference>
<protein>
    <recommendedName>
        <fullName evidence="8">BHLH domain-containing protein</fullName>
    </recommendedName>
</protein>
<keyword evidence="4" id="KW-0804">Transcription</keyword>
<dbReference type="Gene3D" id="4.10.280.10">
    <property type="entry name" value="Helix-loop-helix DNA-binding domain"/>
    <property type="match status" value="1"/>
</dbReference>
<sequence length="547" mass="58723">MRLSSEISASSPGRCDPHPGAARSDGRTCLPPGGFGRRRDRSIGSVAAHPGVTPTRAAKAYPHTRHGDEDDVALGAPARGRSSLAPGSFPLPRALILSCEGVARRPGRQGPEDPHAPLLRPAPASLRSARFLLRRRGGPIPYVHIAAGTHPRGGHVDVCVRCPLPRIIALPSFSYQAAATSTTPYTTVLGATTLAHRSAARDLRRRRVVTGEPGQNIRGDTRGDMPAGEDAAGTADSIRGNARQPTVLGRCERDTHEMPGRDTGGIHPARPRSRPGASRGSATIYAGCFLKGQPSLISRRSVRAAGRGACIVVSLSSKDQTECGLHRMCATALGGPVSLPQKPSFVLAPSPIVLHTFLFLCPPDPGRAWTPLPSYASHRHTSARSLPTLQLATETELDRIVHKQASLPRSARSPPLSIAVASITGCLDDPGWLRRIISPSPTTTMSSRRSRASVSEEEINELISRLQTLLPNARRRGGSQRRLQLQVRRRALQVKVVASTTKLLKETCSYIKSLHREVDDLSDRLSDLMATMDHNSPGAEIIRSLLR</sequence>
<keyword evidence="7" id="KW-1185">Reference proteome</keyword>
<dbReference type="EMBL" id="JACEFO010000375">
    <property type="protein sequence ID" value="KAF8772593.1"/>
    <property type="molecule type" value="Genomic_DNA"/>
</dbReference>
<dbReference type="Pfam" id="PF23174">
    <property type="entry name" value="bHLH_ILI"/>
    <property type="match status" value="1"/>
</dbReference>
<dbReference type="InterPro" id="IPR036638">
    <property type="entry name" value="HLH_DNA-bd_sf"/>
</dbReference>
<accession>A0A835KRD3</accession>
<feature type="region of interest" description="Disordered" evidence="5">
    <location>
        <begin position="212"/>
        <end position="279"/>
    </location>
</feature>
<evidence type="ECO:0000256" key="3">
    <source>
        <dbReference type="ARBA" id="ARBA00023015"/>
    </source>
</evidence>
<evidence type="ECO:0000256" key="2">
    <source>
        <dbReference type="ARBA" id="ARBA00022604"/>
    </source>
</evidence>
<organism evidence="6 7">
    <name type="scientific">Digitaria exilis</name>
    <dbReference type="NCBI Taxonomy" id="1010633"/>
    <lineage>
        <taxon>Eukaryota</taxon>
        <taxon>Viridiplantae</taxon>
        <taxon>Streptophyta</taxon>
        <taxon>Embryophyta</taxon>
        <taxon>Tracheophyta</taxon>
        <taxon>Spermatophyta</taxon>
        <taxon>Magnoliopsida</taxon>
        <taxon>Liliopsida</taxon>
        <taxon>Poales</taxon>
        <taxon>Poaceae</taxon>
        <taxon>PACMAD clade</taxon>
        <taxon>Panicoideae</taxon>
        <taxon>Panicodae</taxon>
        <taxon>Paniceae</taxon>
        <taxon>Anthephorinae</taxon>
        <taxon>Digitaria</taxon>
    </lineage>
</organism>
<keyword evidence="2" id="KW-0341">Growth regulation</keyword>
<feature type="compositionally biased region" description="Polar residues" evidence="5">
    <location>
        <begin position="1"/>
        <end position="11"/>
    </location>
</feature>
<reference evidence="6" key="1">
    <citation type="submission" date="2020-07" db="EMBL/GenBank/DDBJ databases">
        <title>Genome sequence and genetic diversity analysis of an under-domesticated orphan crop, white fonio (Digitaria exilis).</title>
        <authorList>
            <person name="Bennetzen J.L."/>
            <person name="Chen S."/>
            <person name="Ma X."/>
            <person name="Wang X."/>
            <person name="Yssel A.E.J."/>
            <person name="Chaluvadi S.R."/>
            <person name="Johnson M."/>
            <person name="Gangashetty P."/>
            <person name="Hamidou F."/>
            <person name="Sanogo M.D."/>
            <person name="Zwaenepoel A."/>
            <person name="Wallace J."/>
            <person name="Van De Peer Y."/>
            <person name="Van Deynze A."/>
        </authorList>
    </citation>
    <scope>NUCLEOTIDE SEQUENCE</scope>
    <source>
        <tissue evidence="6">Leaves</tissue>
    </source>
</reference>